<evidence type="ECO:0000313" key="2">
    <source>
        <dbReference type="EMBL" id="KKK64150.1"/>
    </source>
</evidence>
<accession>A0A0F8XSF9</accession>
<organism evidence="2">
    <name type="scientific">marine sediment metagenome</name>
    <dbReference type="NCBI Taxonomy" id="412755"/>
    <lineage>
        <taxon>unclassified sequences</taxon>
        <taxon>metagenomes</taxon>
        <taxon>ecological metagenomes</taxon>
    </lineage>
</organism>
<dbReference type="AlphaFoldDB" id="A0A0F8XSF9"/>
<feature type="non-terminal residue" evidence="2">
    <location>
        <position position="1"/>
    </location>
</feature>
<dbReference type="EMBL" id="LAZR01061157">
    <property type="protein sequence ID" value="KKK64150.1"/>
    <property type="molecule type" value="Genomic_DNA"/>
</dbReference>
<feature type="region of interest" description="Disordered" evidence="1">
    <location>
        <begin position="1"/>
        <end position="36"/>
    </location>
</feature>
<name>A0A0F8XSF9_9ZZZZ</name>
<sequence length="368" mass="40220">RLEHKGTLAISATLPEHSRNFSPHTGASNLKPVPPVEPPMITRGLLELRNAPIGLSDRRGENGYSLYNREGNIRNDGASHILHHAQVQATTTVTDTRATELNTALVSATYHVADCLECADGKGRRLSAVPIRVFCQDQDNLPEVGDVIRYLHDTDGLAWRLADNTNLDVDVRWAKATTGWTWESGYEDQVGEVVCIDADDIYGNTSGYTTSRIYMRATSAQDPNVQPNDVIAYETDSTGRQIVADGYGLDDKIHTLQMWHGEPGTVKGGWKVCEDMYQRVPVGYEPGDCDYDPQGSTGGSHPIRPKEHAHTEPSVSDEVWMTDCHGTYYKTAWILQDHEPEAGAATTAGLTIGSATLAATSVSMQISV</sequence>
<comment type="caution">
    <text evidence="2">The sequence shown here is derived from an EMBL/GenBank/DDBJ whole genome shotgun (WGS) entry which is preliminary data.</text>
</comment>
<gene>
    <name evidence="2" type="ORF">LCGC14_2987120</name>
</gene>
<proteinExistence type="predicted"/>
<feature type="non-terminal residue" evidence="2">
    <location>
        <position position="368"/>
    </location>
</feature>
<protein>
    <submittedName>
        <fullName evidence="2">Uncharacterized protein</fullName>
    </submittedName>
</protein>
<evidence type="ECO:0000256" key="1">
    <source>
        <dbReference type="SAM" id="MobiDB-lite"/>
    </source>
</evidence>
<reference evidence="2" key="1">
    <citation type="journal article" date="2015" name="Nature">
        <title>Complex archaea that bridge the gap between prokaryotes and eukaryotes.</title>
        <authorList>
            <person name="Spang A."/>
            <person name="Saw J.H."/>
            <person name="Jorgensen S.L."/>
            <person name="Zaremba-Niedzwiedzka K."/>
            <person name="Martijn J."/>
            <person name="Lind A.E."/>
            <person name="van Eijk R."/>
            <person name="Schleper C."/>
            <person name="Guy L."/>
            <person name="Ettema T.J."/>
        </authorList>
    </citation>
    <scope>NUCLEOTIDE SEQUENCE</scope>
</reference>
<feature type="region of interest" description="Disordered" evidence="1">
    <location>
        <begin position="288"/>
        <end position="315"/>
    </location>
</feature>